<comment type="catalytic activity">
    <reaction evidence="11">
        <text>[GlcNAc-(1-&gt;4)-Mur2Ac(oyl-L-Ala-gamma-D-Glu-L-Lys-D-Ala-D-Ala)](n)-di-trans,octa-cis-undecaprenyl diphosphate + beta-D-GlcNAc-(1-&gt;4)-Mur2Ac(oyl-L-Ala-gamma-D-Glu-L-Lys-D-Ala-D-Ala)-di-trans,octa-cis-undecaprenyl diphosphate = [GlcNAc-(1-&gt;4)-Mur2Ac(oyl-L-Ala-gamma-D-Glu-L-Lys-D-Ala-D-Ala)](n+1)-di-trans,octa-cis-undecaprenyl diphosphate + di-trans,octa-cis-undecaprenyl diphosphate + H(+)</text>
        <dbReference type="Rhea" id="RHEA:23708"/>
        <dbReference type="Rhea" id="RHEA-COMP:9602"/>
        <dbReference type="Rhea" id="RHEA-COMP:9603"/>
        <dbReference type="ChEBI" id="CHEBI:15378"/>
        <dbReference type="ChEBI" id="CHEBI:58405"/>
        <dbReference type="ChEBI" id="CHEBI:60033"/>
        <dbReference type="ChEBI" id="CHEBI:78435"/>
        <dbReference type="EC" id="2.4.99.28"/>
    </reaction>
</comment>
<dbReference type="InterPro" id="IPR011812">
    <property type="entry name" value="Pep_trsgly"/>
</dbReference>
<gene>
    <name evidence="11" type="primary">mtgA</name>
    <name evidence="13" type="ORF">L485_08500</name>
</gene>
<evidence type="ECO:0000313" key="13">
    <source>
        <dbReference type="EMBL" id="EQB02540.1"/>
    </source>
</evidence>
<proteinExistence type="inferred from homology"/>
<comment type="function">
    <text evidence="11">Peptidoglycan polymerase that catalyzes glycan chain elongation from lipid-linked precursors.</text>
</comment>
<evidence type="ECO:0000256" key="7">
    <source>
        <dbReference type="ARBA" id="ARBA00022984"/>
    </source>
</evidence>
<dbReference type="PANTHER" id="PTHR30400">
    <property type="entry name" value="MONOFUNCTIONAL BIOSYNTHETIC PEPTIDOGLYCAN TRANSGLYCOSYLASE"/>
    <property type="match status" value="1"/>
</dbReference>
<evidence type="ECO:0000256" key="5">
    <source>
        <dbReference type="ARBA" id="ARBA00022692"/>
    </source>
</evidence>
<evidence type="ECO:0000256" key="3">
    <source>
        <dbReference type="ARBA" id="ARBA00022676"/>
    </source>
</evidence>
<dbReference type="GO" id="GO:0008360">
    <property type="term" value="P:regulation of cell shape"/>
    <property type="evidence" value="ECO:0007669"/>
    <property type="project" value="UniProtKB-KW"/>
</dbReference>
<evidence type="ECO:0000259" key="12">
    <source>
        <dbReference type="Pfam" id="PF00912"/>
    </source>
</evidence>
<feature type="domain" description="Glycosyl transferase family 51" evidence="12">
    <location>
        <begin position="67"/>
        <end position="213"/>
    </location>
</feature>
<sequence length="262" mass="29098">MNEAGVARYEDAMNAKPVSSSRRFSRWITVPIRIVVVFAVFSLLMVGIYRVVPPPVTLTMLFDSRGFTKDWMSLDDMDPNMARAAIAAEDSRFCSHHGFDVDAIAQAMRHNASGGRIRGGSTISQQTAKNVFLIQGGGFVRKGFEAWFTVLIEAIWGKRRIMEVYLNVAETGIGTYGANAGALRYFHHDASRLTRAEAARIAAVLPLPKKRAAVAPGGFTRRYGNSIAARVGVVQRDGLDRCLRWESRSAMTRQRHETSHEH</sequence>
<dbReference type="GO" id="GO:0016763">
    <property type="term" value="F:pentosyltransferase activity"/>
    <property type="evidence" value="ECO:0007669"/>
    <property type="project" value="InterPro"/>
</dbReference>
<evidence type="ECO:0000256" key="11">
    <source>
        <dbReference type="HAMAP-Rule" id="MF_00766"/>
    </source>
</evidence>
<dbReference type="NCBIfam" id="TIGR02070">
    <property type="entry name" value="mono_pep_trsgly"/>
    <property type="match status" value="1"/>
</dbReference>
<keyword evidence="9 11" id="KW-0472">Membrane</keyword>
<protein>
    <recommendedName>
        <fullName evidence="11">Biosynthetic peptidoglycan transglycosylase</fullName>
        <ecNumber evidence="11">2.4.99.28</ecNumber>
    </recommendedName>
    <alternativeName>
        <fullName evidence="11">Glycan polymerase</fullName>
    </alternativeName>
    <alternativeName>
        <fullName evidence="11">Peptidoglycan glycosyltransferase MtgA</fullName>
        <shortName evidence="11">PGT</shortName>
    </alternativeName>
</protein>
<dbReference type="eggNOG" id="COG0744">
    <property type="taxonomic scope" value="Bacteria"/>
</dbReference>
<dbReference type="GO" id="GO:0009252">
    <property type="term" value="P:peptidoglycan biosynthetic process"/>
    <property type="evidence" value="ECO:0007669"/>
    <property type="project" value="UniProtKB-UniRule"/>
</dbReference>
<dbReference type="AlphaFoldDB" id="T0HT94"/>
<evidence type="ECO:0000256" key="8">
    <source>
        <dbReference type="ARBA" id="ARBA00022989"/>
    </source>
</evidence>
<keyword evidence="14" id="KW-1185">Reference proteome</keyword>
<dbReference type="UniPathway" id="UPA00219"/>
<reference evidence="13 14" key="1">
    <citation type="journal article" date="2013" name="Genome Announc.">
        <title>Draft Genome Sequence of a Hexachlorocyclohexane-Degrading Bacterium, Sphingobium baderi Strain LL03T.</title>
        <authorList>
            <person name="Kaur J."/>
            <person name="Verma H."/>
            <person name="Tripathi C."/>
            <person name="Khurana J.P."/>
            <person name="Lal R."/>
        </authorList>
    </citation>
    <scope>NUCLEOTIDE SEQUENCE [LARGE SCALE GENOMIC DNA]</scope>
    <source>
        <strain evidence="13 14">LL03</strain>
    </source>
</reference>
<dbReference type="PATRIC" id="fig|1114964.3.peg.1658"/>
<comment type="subcellular location">
    <subcellularLocation>
        <location evidence="11">Cell inner membrane</location>
        <topology evidence="11">Single-pass membrane protein</topology>
    </subcellularLocation>
</comment>
<evidence type="ECO:0000256" key="4">
    <source>
        <dbReference type="ARBA" id="ARBA00022679"/>
    </source>
</evidence>
<keyword evidence="6 11" id="KW-0133">Cell shape</keyword>
<comment type="similarity">
    <text evidence="11">Belongs to the glycosyltransferase 51 family.</text>
</comment>
<dbReference type="InterPro" id="IPR001264">
    <property type="entry name" value="Glyco_trans_51"/>
</dbReference>
<comment type="caution">
    <text evidence="13">The sequence shown here is derived from an EMBL/GenBank/DDBJ whole genome shotgun (WGS) entry which is preliminary data.</text>
</comment>
<evidence type="ECO:0000256" key="6">
    <source>
        <dbReference type="ARBA" id="ARBA00022960"/>
    </source>
</evidence>
<dbReference type="Proteomes" id="UP000015524">
    <property type="component" value="Unassembled WGS sequence"/>
</dbReference>
<dbReference type="PANTHER" id="PTHR30400:SF0">
    <property type="entry name" value="BIOSYNTHETIC PEPTIDOGLYCAN TRANSGLYCOSYLASE"/>
    <property type="match status" value="1"/>
</dbReference>
<organism evidence="13 14">
    <name type="scientific">Sphingobium baderi LL03</name>
    <dbReference type="NCBI Taxonomy" id="1114964"/>
    <lineage>
        <taxon>Bacteria</taxon>
        <taxon>Pseudomonadati</taxon>
        <taxon>Pseudomonadota</taxon>
        <taxon>Alphaproteobacteria</taxon>
        <taxon>Sphingomonadales</taxon>
        <taxon>Sphingomonadaceae</taxon>
        <taxon>Sphingobium</taxon>
    </lineage>
</organism>
<keyword evidence="4 11" id="KW-0808">Transferase</keyword>
<dbReference type="GO" id="GO:0071555">
    <property type="term" value="P:cell wall organization"/>
    <property type="evidence" value="ECO:0007669"/>
    <property type="project" value="UniProtKB-KW"/>
</dbReference>
<keyword evidence="2 11" id="KW-0997">Cell inner membrane</keyword>
<keyword evidence="5 11" id="KW-0812">Transmembrane</keyword>
<keyword evidence="3 11" id="KW-0328">Glycosyltransferase</keyword>
<name>T0HT94_9SPHN</name>
<keyword evidence="7 11" id="KW-0573">Peptidoglycan synthesis</keyword>
<dbReference type="EC" id="2.4.99.28" evidence="11"/>
<dbReference type="GO" id="GO:0008955">
    <property type="term" value="F:peptidoglycan glycosyltransferase activity"/>
    <property type="evidence" value="ECO:0007669"/>
    <property type="project" value="UniProtKB-UniRule"/>
</dbReference>
<accession>T0HT94</accession>
<comment type="pathway">
    <text evidence="11">Cell wall biogenesis; peptidoglycan biosynthesis.</text>
</comment>
<evidence type="ECO:0000256" key="1">
    <source>
        <dbReference type="ARBA" id="ARBA00022475"/>
    </source>
</evidence>
<dbReference type="GO" id="GO:0009274">
    <property type="term" value="C:peptidoglycan-based cell wall"/>
    <property type="evidence" value="ECO:0007669"/>
    <property type="project" value="InterPro"/>
</dbReference>
<feature type="transmembrane region" description="Helical" evidence="11">
    <location>
        <begin position="30"/>
        <end position="52"/>
    </location>
</feature>
<dbReference type="GO" id="GO:0005886">
    <property type="term" value="C:plasma membrane"/>
    <property type="evidence" value="ECO:0007669"/>
    <property type="project" value="UniProtKB-SubCell"/>
</dbReference>
<keyword evidence="1 11" id="KW-1003">Cell membrane</keyword>
<dbReference type="EMBL" id="ATIB01000049">
    <property type="protein sequence ID" value="EQB02540.1"/>
    <property type="molecule type" value="Genomic_DNA"/>
</dbReference>
<dbReference type="InterPro" id="IPR036950">
    <property type="entry name" value="PBP_transglycosylase"/>
</dbReference>
<evidence type="ECO:0000256" key="2">
    <source>
        <dbReference type="ARBA" id="ARBA00022519"/>
    </source>
</evidence>
<keyword evidence="10 11" id="KW-0961">Cell wall biogenesis/degradation</keyword>
<dbReference type="Pfam" id="PF00912">
    <property type="entry name" value="Transgly"/>
    <property type="match status" value="1"/>
</dbReference>
<dbReference type="Gene3D" id="1.10.3810.10">
    <property type="entry name" value="Biosynthetic peptidoglycan transglycosylase-like"/>
    <property type="match status" value="1"/>
</dbReference>
<dbReference type="InterPro" id="IPR023346">
    <property type="entry name" value="Lysozyme-like_dom_sf"/>
</dbReference>
<evidence type="ECO:0000256" key="10">
    <source>
        <dbReference type="ARBA" id="ARBA00023316"/>
    </source>
</evidence>
<evidence type="ECO:0000256" key="9">
    <source>
        <dbReference type="ARBA" id="ARBA00023136"/>
    </source>
</evidence>
<keyword evidence="8 11" id="KW-1133">Transmembrane helix</keyword>
<dbReference type="HAMAP" id="MF_00766">
    <property type="entry name" value="PGT_MtgA"/>
    <property type="match status" value="1"/>
</dbReference>
<dbReference type="SUPFAM" id="SSF53955">
    <property type="entry name" value="Lysozyme-like"/>
    <property type="match status" value="1"/>
</dbReference>
<evidence type="ECO:0000313" key="14">
    <source>
        <dbReference type="Proteomes" id="UP000015524"/>
    </source>
</evidence>